<accession>A0A822XXV7</accession>
<evidence type="ECO:0000313" key="2">
    <source>
        <dbReference type="Proteomes" id="UP000607653"/>
    </source>
</evidence>
<dbReference type="AlphaFoldDB" id="A0A822XXV7"/>
<sequence>MKRYYDKKHREMEYGVGEYVYLKLQSYRQVSVIKRAWPKLRPCYFGPYRILEKKWPSCL</sequence>
<organism evidence="1 2">
    <name type="scientific">Nelumbo nucifera</name>
    <name type="common">Sacred lotus</name>
    <dbReference type="NCBI Taxonomy" id="4432"/>
    <lineage>
        <taxon>Eukaryota</taxon>
        <taxon>Viridiplantae</taxon>
        <taxon>Streptophyta</taxon>
        <taxon>Embryophyta</taxon>
        <taxon>Tracheophyta</taxon>
        <taxon>Spermatophyta</taxon>
        <taxon>Magnoliopsida</taxon>
        <taxon>Proteales</taxon>
        <taxon>Nelumbonaceae</taxon>
        <taxon>Nelumbo</taxon>
    </lineage>
</organism>
<reference evidence="1 2" key="1">
    <citation type="journal article" date="2020" name="Mol. Biol. Evol.">
        <title>Distinct Expression and Methylation Patterns for Genes with Different Fates following a Single Whole-Genome Duplication in Flowering Plants.</title>
        <authorList>
            <person name="Shi T."/>
            <person name="Rahmani R.S."/>
            <person name="Gugger P.F."/>
            <person name="Wang M."/>
            <person name="Li H."/>
            <person name="Zhang Y."/>
            <person name="Li Z."/>
            <person name="Wang Q."/>
            <person name="Van de Peer Y."/>
            <person name="Marchal K."/>
            <person name="Chen J."/>
        </authorList>
    </citation>
    <scope>NUCLEOTIDE SEQUENCE [LARGE SCALE GENOMIC DNA]</scope>
    <source>
        <tissue evidence="1">Leaf</tissue>
    </source>
</reference>
<evidence type="ECO:0000313" key="1">
    <source>
        <dbReference type="EMBL" id="DAD22218.1"/>
    </source>
</evidence>
<protein>
    <submittedName>
        <fullName evidence="1">Uncharacterized protein</fullName>
    </submittedName>
</protein>
<gene>
    <name evidence="1" type="ORF">HUJ06_023681</name>
</gene>
<dbReference type="Proteomes" id="UP000607653">
    <property type="component" value="Unassembled WGS sequence"/>
</dbReference>
<dbReference type="EMBL" id="DUZY01000001">
    <property type="protein sequence ID" value="DAD22218.1"/>
    <property type="molecule type" value="Genomic_DNA"/>
</dbReference>
<name>A0A822XXV7_NELNU</name>
<proteinExistence type="predicted"/>
<comment type="caution">
    <text evidence="1">The sequence shown here is derived from an EMBL/GenBank/DDBJ whole genome shotgun (WGS) entry which is preliminary data.</text>
</comment>
<keyword evidence="2" id="KW-1185">Reference proteome</keyword>